<dbReference type="PANTHER" id="PTHR43326:SF1">
    <property type="entry name" value="METHIONINE--TRNA LIGASE, MITOCHONDRIAL"/>
    <property type="match status" value="1"/>
</dbReference>
<dbReference type="Pfam" id="PF09334">
    <property type="entry name" value="tRNA-synt_1g"/>
    <property type="match status" value="1"/>
</dbReference>
<reference evidence="14 15" key="1">
    <citation type="submission" date="2013-12" db="EMBL/GenBank/DDBJ databases">
        <authorList>
            <consortium name="DOE Joint Genome Institute"/>
            <person name="Eisen J."/>
            <person name="Huntemann M."/>
            <person name="Han J."/>
            <person name="Chen A."/>
            <person name="Kyrpides N."/>
            <person name="Mavromatis K."/>
            <person name="Markowitz V."/>
            <person name="Palaniappan K."/>
            <person name="Ivanova N."/>
            <person name="Schaumberg A."/>
            <person name="Pati A."/>
            <person name="Liolios K."/>
            <person name="Nordberg H.P."/>
            <person name="Cantor M.N."/>
            <person name="Hua S.X."/>
            <person name="Woyke T."/>
        </authorList>
    </citation>
    <scope>NUCLEOTIDE SEQUENCE [LARGE SCALE GENOMIC DNA]</scope>
    <source>
        <strain evidence="14 15">DSM 23557</strain>
    </source>
</reference>
<evidence type="ECO:0000313" key="15">
    <source>
        <dbReference type="Proteomes" id="UP000018914"/>
    </source>
</evidence>
<evidence type="ECO:0000256" key="3">
    <source>
        <dbReference type="ARBA" id="ARBA00022723"/>
    </source>
</evidence>
<evidence type="ECO:0000256" key="5">
    <source>
        <dbReference type="ARBA" id="ARBA00022833"/>
    </source>
</evidence>
<dbReference type="GO" id="GO:0005524">
    <property type="term" value="F:ATP binding"/>
    <property type="evidence" value="ECO:0007669"/>
    <property type="project" value="UniProtKB-UniRule"/>
</dbReference>
<accession>W0DAF5</accession>
<feature type="binding site" evidence="10">
    <location>
        <position position="146"/>
    </location>
    <ligand>
        <name>Zn(2+)</name>
        <dbReference type="ChEBI" id="CHEBI:29105"/>
    </ligand>
</feature>
<dbReference type="EC" id="6.1.1.10" evidence="10"/>
<dbReference type="OrthoDB" id="9810191at2"/>
<organism evidence="15">
    <name type="scientific">Thermocrinis ruber</name>
    <dbReference type="NCBI Taxonomy" id="75906"/>
    <lineage>
        <taxon>Bacteria</taxon>
        <taxon>Pseudomonadati</taxon>
        <taxon>Aquificota</taxon>
        <taxon>Aquificia</taxon>
        <taxon>Aquificales</taxon>
        <taxon>Aquificaceae</taxon>
        <taxon>Thermocrinis</taxon>
    </lineage>
</organism>
<dbReference type="Proteomes" id="UP000018914">
    <property type="component" value="Chromosome"/>
</dbReference>
<dbReference type="AlphaFoldDB" id="W0DAF5"/>
<comment type="similarity">
    <text evidence="10">Belongs to the class-I aminoacyl-tRNA synthetase family. MetG type 2A subfamily.</text>
</comment>
<keyword evidence="5 10" id="KW-0862">Zinc</keyword>
<evidence type="ECO:0000256" key="10">
    <source>
        <dbReference type="HAMAP-Rule" id="MF_01228"/>
    </source>
</evidence>
<evidence type="ECO:0000256" key="4">
    <source>
        <dbReference type="ARBA" id="ARBA00022741"/>
    </source>
</evidence>
<dbReference type="FunFam" id="2.170.220.10:FF:000001">
    <property type="entry name" value="methionine--tRNA ligase, mitochondrial"/>
    <property type="match status" value="1"/>
</dbReference>
<dbReference type="GO" id="GO:0004825">
    <property type="term" value="F:methionine-tRNA ligase activity"/>
    <property type="evidence" value="ECO:0007669"/>
    <property type="project" value="UniProtKB-UniRule"/>
</dbReference>
<feature type="binding site" evidence="10">
    <location>
        <position position="128"/>
    </location>
    <ligand>
        <name>Zn(2+)</name>
        <dbReference type="ChEBI" id="CHEBI:29105"/>
    </ligand>
</feature>
<dbReference type="eggNOG" id="COG0143">
    <property type="taxonomic scope" value="Bacteria"/>
</dbReference>
<dbReference type="InterPro" id="IPR013155">
    <property type="entry name" value="M/V/L/I-tRNA-synth_anticd-bd"/>
</dbReference>
<dbReference type="SUPFAM" id="SSF47323">
    <property type="entry name" value="Anticodon-binding domain of a subclass of class I aminoacyl-tRNA synthetases"/>
    <property type="match status" value="1"/>
</dbReference>
<dbReference type="HOGENOM" id="CLU_009710_9_4_0"/>
<comment type="caution">
    <text evidence="10">Lacks conserved residue(s) required for the propagation of feature annotation.</text>
</comment>
<gene>
    <name evidence="10" type="primary">metG</name>
    <name evidence="14" type="ORF">THERU_01065</name>
</gene>
<dbReference type="InterPro" id="IPR015413">
    <property type="entry name" value="Methionyl/Leucyl_tRNA_Synth"/>
</dbReference>
<evidence type="ECO:0000256" key="2">
    <source>
        <dbReference type="ARBA" id="ARBA00022598"/>
    </source>
</evidence>
<proteinExistence type="inferred from homology"/>
<dbReference type="GO" id="GO:0005737">
    <property type="term" value="C:cytoplasm"/>
    <property type="evidence" value="ECO:0007669"/>
    <property type="project" value="UniProtKB-SubCell"/>
</dbReference>
<name>W0DAF5_9AQUI</name>
<feature type="binding site" evidence="10">
    <location>
        <position position="125"/>
    </location>
    <ligand>
        <name>Zn(2+)</name>
        <dbReference type="ChEBI" id="CHEBI:29105"/>
    </ligand>
</feature>
<dbReference type="Pfam" id="PF01406">
    <property type="entry name" value="tRNA-synt_1e"/>
    <property type="match status" value="1"/>
</dbReference>
<dbReference type="NCBIfam" id="NF008900">
    <property type="entry name" value="PRK12267.1"/>
    <property type="match status" value="1"/>
</dbReference>
<evidence type="ECO:0000256" key="8">
    <source>
        <dbReference type="ARBA" id="ARBA00023146"/>
    </source>
</evidence>
<evidence type="ECO:0000259" key="13">
    <source>
        <dbReference type="Pfam" id="PF09334"/>
    </source>
</evidence>
<comment type="catalytic activity">
    <reaction evidence="9 10">
        <text>tRNA(Met) + L-methionine + ATP = L-methionyl-tRNA(Met) + AMP + diphosphate</text>
        <dbReference type="Rhea" id="RHEA:13481"/>
        <dbReference type="Rhea" id="RHEA-COMP:9667"/>
        <dbReference type="Rhea" id="RHEA-COMP:9698"/>
        <dbReference type="ChEBI" id="CHEBI:30616"/>
        <dbReference type="ChEBI" id="CHEBI:33019"/>
        <dbReference type="ChEBI" id="CHEBI:57844"/>
        <dbReference type="ChEBI" id="CHEBI:78442"/>
        <dbReference type="ChEBI" id="CHEBI:78530"/>
        <dbReference type="ChEBI" id="CHEBI:456215"/>
        <dbReference type="EC" id="6.1.1.10"/>
    </reaction>
</comment>
<dbReference type="GO" id="GO:0046872">
    <property type="term" value="F:metal ion binding"/>
    <property type="evidence" value="ECO:0007669"/>
    <property type="project" value="UniProtKB-KW"/>
</dbReference>
<evidence type="ECO:0000256" key="9">
    <source>
        <dbReference type="ARBA" id="ARBA00047364"/>
    </source>
</evidence>
<dbReference type="InterPro" id="IPR023457">
    <property type="entry name" value="Met-tRNA_synth_2"/>
</dbReference>
<dbReference type="CDD" id="cd00814">
    <property type="entry name" value="MetRS_core"/>
    <property type="match status" value="1"/>
</dbReference>
<dbReference type="InterPro" id="IPR033911">
    <property type="entry name" value="MetRS_core"/>
</dbReference>
<comment type="subunit">
    <text evidence="10">Monomer.</text>
</comment>
<feature type="binding site" evidence="10">
    <location>
        <position position="143"/>
    </location>
    <ligand>
        <name>Zn(2+)</name>
        <dbReference type="ChEBI" id="CHEBI:29105"/>
    </ligand>
</feature>
<sequence>MKFYITTPIYYVNDLPHVGHAYTNISADTLARFYRLRGYRVFFLTGTDEHGLKIQRSAEERGISPQELVDQNSENFKKLWEFLGISYDHFIRTTDEGHKKLVQEVFTKCYEKGDIYLGEYEGWYCVGCEEFKPESELIEGNKCPIHLKPCEYIKEPSYFFRLSKYQSAIEELIENNPTFVLPSYRKNEVLSFVKQGLKDLSITRPRHRVQWGIPVPFDPDHTIYVWFDALFNYLSAVNDKMELWPPDLHLVGKDILRFHAIYWPAFLMSLGYALPRSIFAHGWWKVEGQKMSKSLGNVISPYELVKEYGLDEIRYFLLREVPFGQDGDISKSALRNRIVGELSNEIGNLFSRVLAMDLKYLGGKVEGDKDQEYINFCTEVIENYEKFMREVDFYHALEEVFRLSSFLNKYVDRKAPWSLEGKELADVLYTLTDGLFVIAYLLHPFMPFKTKLVFENMHIEVLPKEIKPYTFGSYSVKEKLILFPKPT</sequence>
<keyword evidence="4 10" id="KW-0547">Nucleotide-binding</keyword>
<dbReference type="STRING" id="75906.THERU_01065"/>
<dbReference type="InterPro" id="IPR009080">
    <property type="entry name" value="tRNAsynth_Ia_anticodon-bd"/>
</dbReference>
<feature type="domain" description="tRNA synthetases class I catalytic" evidence="11">
    <location>
        <begin position="12"/>
        <end position="116"/>
    </location>
</feature>
<keyword evidence="7 10" id="KW-0648">Protein biosynthesis</keyword>
<feature type="short sequence motif" description="'KMSKS' region" evidence="10">
    <location>
        <begin position="290"/>
        <end position="294"/>
    </location>
</feature>
<dbReference type="Gene3D" id="1.10.730.10">
    <property type="entry name" value="Isoleucyl-tRNA Synthetase, Domain 1"/>
    <property type="match status" value="1"/>
</dbReference>
<comment type="subcellular location">
    <subcellularLocation>
        <location evidence="10">Cytoplasm</location>
    </subcellularLocation>
</comment>
<comment type="cofactor">
    <cofactor evidence="10">
        <name>Zn(2+)</name>
        <dbReference type="ChEBI" id="CHEBI:29105"/>
    </cofactor>
    <text evidence="10">Binds 1 zinc ion per subunit.</text>
</comment>
<dbReference type="SUPFAM" id="SSF52374">
    <property type="entry name" value="Nucleotidylyl transferase"/>
    <property type="match status" value="1"/>
</dbReference>
<evidence type="ECO:0000313" key="14">
    <source>
        <dbReference type="EMBL" id="AHE95484.1"/>
    </source>
</evidence>
<dbReference type="InterPro" id="IPR014758">
    <property type="entry name" value="Met-tRNA_synth"/>
</dbReference>
<dbReference type="RefSeq" id="WP_025305432.1">
    <property type="nucleotide sequence ID" value="NZ_CP007028.1"/>
</dbReference>
<comment type="function">
    <text evidence="1 10">Is required not only for elongation of protein synthesis but also for the initiation of all mRNA translation through initiator tRNA(fMet) aminoacylation.</text>
</comment>
<keyword evidence="10" id="KW-0963">Cytoplasm</keyword>
<protein>
    <recommendedName>
        <fullName evidence="10">Methionine--tRNA ligase</fullName>
        <ecNumber evidence="10">6.1.1.10</ecNumber>
    </recommendedName>
    <alternativeName>
        <fullName evidence="10">Methionyl-tRNA synthetase</fullName>
        <shortName evidence="10">MetRS</shortName>
    </alternativeName>
</protein>
<evidence type="ECO:0000259" key="11">
    <source>
        <dbReference type="Pfam" id="PF01406"/>
    </source>
</evidence>
<dbReference type="CDD" id="cd07957">
    <property type="entry name" value="Anticodon_Ia_Met"/>
    <property type="match status" value="1"/>
</dbReference>
<dbReference type="EMBL" id="CP007028">
    <property type="protein sequence ID" value="AHE95484.1"/>
    <property type="molecule type" value="Genomic_DNA"/>
</dbReference>
<dbReference type="Pfam" id="PF08264">
    <property type="entry name" value="Anticodon_1"/>
    <property type="match status" value="1"/>
</dbReference>
<evidence type="ECO:0000256" key="1">
    <source>
        <dbReference type="ARBA" id="ARBA00003314"/>
    </source>
</evidence>
<feature type="short sequence motif" description="'HIGH' region" evidence="10">
    <location>
        <begin position="10"/>
        <end position="20"/>
    </location>
</feature>
<feature type="domain" description="Methionyl/Valyl/Leucyl/Isoleucyl-tRNA synthetase anticodon-binding" evidence="12">
    <location>
        <begin position="370"/>
        <end position="454"/>
    </location>
</feature>
<dbReference type="PRINTS" id="PR01041">
    <property type="entry name" value="TRNASYNTHMET"/>
</dbReference>
<dbReference type="Gene3D" id="2.170.220.10">
    <property type="match status" value="1"/>
</dbReference>
<keyword evidence="2 10" id="KW-0436">Ligase</keyword>
<keyword evidence="3 10" id="KW-0479">Metal-binding</keyword>
<evidence type="ECO:0000256" key="6">
    <source>
        <dbReference type="ARBA" id="ARBA00022840"/>
    </source>
</evidence>
<dbReference type="PATRIC" id="fig|75906.3.peg.209"/>
<dbReference type="InterPro" id="IPR032678">
    <property type="entry name" value="tRNA-synt_1_cat_dom"/>
</dbReference>
<keyword evidence="8 10" id="KW-0030">Aminoacyl-tRNA synthetase</keyword>
<keyword evidence="15" id="KW-1185">Reference proteome</keyword>
<dbReference type="Gene3D" id="3.40.50.620">
    <property type="entry name" value="HUPs"/>
    <property type="match status" value="1"/>
</dbReference>
<dbReference type="NCBIfam" id="TIGR00398">
    <property type="entry name" value="metG"/>
    <property type="match status" value="1"/>
</dbReference>
<dbReference type="HAMAP" id="MF_01228">
    <property type="entry name" value="Met_tRNA_synth_type2"/>
    <property type="match status" value="1"/>
</dbReference>
<dbReference type="GO" id="GO:0006431">
    <property type="term" value="P:methionyl-tRNA aminoacylation"/>
    <property type="evidence" value="ECO:0007669"/>
    <property type="project" value="UniProtKB-UniRule"/>
</dbReference>
<dbReference type="InterPro" id="IPR041872">
    <property type="entry name" value="Anticodon_Met"/>
</dbReference>
<feature type="domain" description="Methionyl/Leucyl tRNA synthetase" evidence="13">
    <location>
        <begin position="141"/>
        <end position="354"/>
    </location>
</feature>
<dbReference type="KEGG" id="trd:THERU_01065"/>
<evidence type="ECO:0000256" key="7">
    <source>
        <dbReference type="ARBA" id="ARBA00022917"/>
    </source>
</evidence>
<dbReference type="PANTHER" id="PTHR43326">
    <property type="entry name" value="METHIONYL-TRNA SYNTHETASE"/>
    <property type="match status" value="1"/>
</dbReference>
<evidence type="ECO:0000259" key="12">
    <source>
        <dbReference type="Pfam" id="PF08264"/>
    </source>
</evidence>
<keyword evidence="6 10" id="KW-0067">ATP-binding</keyword>
<dbReference type="InterPro" id="IPR014729">
    <property type="entry name" value="Rossmann-like_a/b/a_fold"/>
</dbReference>